<keyword evidence="4 10" id="KW-0808">Transferase</keyword>
<name>A0A3S5D3Y4_9RHOB</name>
<evidence type="ECO:0000256" key="5">
    <source>
        <dbReference type="ARBA" id="ARBA00022741"/>
    </source>
</evidence>
<keyword evidence="6 10" id="KW-0418">Kinase</keyword>
<dbReference type="GO" id="GO:0019521">
    <property type="term" value="P:D-gluconate metabolic process"/>
    <property type="evidence" value="ECO:0007669"/>
    <property type="project" value="UniProtKB-KW"/>
</dbReference>
<comment type="pathway">
    <text evidence="1">Carbohydrate acid metabolism.</text>
</comment>
<dbReference type="PANTHER" id="PTHR43442:SF3">
    <property type="entry name" value="GLUCONOKINASE-RELATED"/>
    <property type="match status" value="1"/>
</dbReference>
<dbReference type="CDD" id="cd02021">
    <property type="entry name" value="GntK"/>
    <property type="match status" value="1"/>
</dbReference>
<dbReference type="Proteomes" id="UP000270743">
    <property type="component" value="Unassembled WGS sequence"/>
</dbReference>
<evidence type="ECO:0000313" key="11">
    <source>
        <dbReference type="EMBL" id="VDS08157.1"/>
    </source>
</evidence>
<keyword evidence="8" id="KW-0311">Gluconate utilization</keyword>
<sequence length="173" mass="18514">MVAAVTGPQHIVVMGVSGSGKTTTGAALAQRMGWPFVEGDSFHPEANVRKMAEGTPLDDTDRAPWLQALADQIAAAEARGESLVLGCSALKRAYRDILRGGAPRVRFLHIHGPRELLAERLNHRAGHFFPPKLLESQLAALEPLAEDEDGAVVDLALPVEDQVRAAVRMLGLA</sequence>
<evidence type="ECO:0000256" key="3">
    <source>
        <dbReference type="ARBA" id="ARBA00012054"/>
    </source>
</evidence>
<comment type="catalytic activity">
    <reaction evidence="9 10">
        <text>D-gluconate + ATP = 6-phospho-D-gluconate + ADP + H(+)</text>
        <dbReference type="Rhea" id="RHEA:19433"/>
        <dbReference type="ChEBI" id="CHEBI:15378"/>
        <dbReference type="ChEBI" id="CHEBI:18391"/>
        <dbReference type="ChEBI" id="CHEBI:30616"/>
        <dbReference type="ChEBI" id="CHEBI:58759"/>
        <dbReference type="ChEBI" id="CHEBI:456216"/>
        <dbReference type="EC" id="2.7.1.12"/>
    </reaction>
</comment>
<dbReference type="OrthoDB" id="9795716at2"/>
<dbReference type="PANTHER" id="PTHR43442">
    <property type="entry name" value="GLUCONOKINASE-RELATED"/>
    <property type="match status" value="1"/>
</dbReference>
<dbReference type="EC" id="2.7.1.12" evidence="3 10"/>
<evidence type="ECO:0000256" key="7">
    <source>
        <dbReference type="ARBA" id="ARBA00022840"/>
    </source>
</evidence>
<evidence type="ECO:0000256" key="4">
    <source>
        <dbReference type="ARBA" id="ARBA00022679"/>
    </source>
</evidence>
<evidence type="ECO:0000256" key="9">
    <source>
        <dbReference type="ARBA" id="ARBA00048090"/>
    </source>
</evidence>
<protein>
    <recommendedName>
        <fullName evidence="3 10">Gluconokinase</fullName>
        <ecNumber evidence="3 10">2.7.1.12</ecNumber>
    </recommendedName>
</protein>
<keyword evidence="12" id="KW-1185">Reference proteome</keyword>
<accession>A0A3S5D3Y4</accession>
<dbReference type="InterPro" id="IPR006001">
    <property type="entry name" value="Therm_gnt_kin"/>
</dbReference>
<dbReference type="FunFam" id="3.40.50.300:FF:000522">
    <property type="entry name" value="Gluconokinase"/>
    <property type="match status" value="1"/>
</dbReference>
<dbReference type="SUPFAM" id="SSF52540">
    <property type="entry name" value="P-loop containing nucleoside triphosphate hydrolases"/>
    <property type="match status" value="1"/>
</dbReference>
<reference evidence="11 12" key="1">
    <citation type="submission" date="2018-12" db="EMBL/GenBank/DDBJ databases">
        <authorList>
            <person name="Criscuolo A."/>
        </authorList>
    </citation>
    <scope>NUCLEOTIDE SEQUENCE [LARGE SCALE GENOMIC DNA]</scope>
    <source>
        <strain evidence="11">ACIP1116241</strain>
    </source>
</reference>
<dbReference type="Pfam" id="PF13671">
    <property type="entry name" value="AAA_33"/>
    <property type="match status" value="1"/>
</dbReference>
<dbReference type="NCBIfam" id="TIGR01313">
    <property type="entry name" value="therm_gnt_kin"/>
    <property type="match status" value="1"/>
</dbReference>
<dbReference type="Gene3D" id="3.40.50.300">
    <property type="entry name" value="P-loop containing nucleotide triphosphate hydrolases"/>
    <property type="match status" value="1"/>
</dbReference>
<dbReference type="EMBL" id="UZWE01000025">
    <property type="protein sequence ID" value="VDS08157.1"/>
    <property type="molecule type" value="Genomic_DNA"/>
</dbReference>
<organism evidence="11 12">
    <name type="scientific">Paracoccus haematequi</name>
    <dbReference type="NCBI Taxonomy" id="2491866"/>
    <lineage>
        <taxon>Bacteria</taxon>
        <taxon>Pseudomonadati</taxon>
        <taxon>Pseudomonadota</taxon>
        <taxon>Alphaproteobacteria</taxon>
        <taxon>Rhodobacterales</taxon>
        <taxon>Paracoccaceae</taxon>
        <taxon>Paracoccus</taxon>
    </lineage>
</organism>
<evidence type="ECO:0000313" key="12">
    <source>
        <dbReference type="Proteomes" id="UP000270743"/>
    </source>
</evidence>
<dbReference type="GO" id="GO:0005524">
    <property type="term" value="F:ATP binding"/>
    <property type="evidence" value="ECO:0007669"/>
    <property type="project" value="UniProtKB-KW"/>
</dbReference>
<dbReference type="GO" id="GO:0046316">
    <property type="term" value="F:gluconokinase activity"/>
    <property type="evidence" value="ECO:0007669"/>
    <property type="project" value="UniProtKB-EC"/>
</dbReference>
<dbReference type="AlphaFoldDB" id="A0A3S5D3Y4"/>
<dbReference type="InterPro" id="IPR027417">
    <property type="entry name" value="P-loop_NTPase"/>
</dbReference>
<evidence type="ECO:0000256" key="2">
    <source>
        <dbReference type="ARBA" id="ARBA00008420"/>
    </source>
</evidence>
<dbReference type="GO" id="GO:0005737">
    <property type="term" value="C:cytoplasm"/>
    <property type="evidence" value="ECO:0007669"/>
    <property type="project" value="TreeGrafter"/>
</dbReference>
<comment type="similarity">
    <text evidence="2 10">Belongs to the gluconokinase GntK/GntV family.</text>
</comment>
<keyword evidence="5 10" id="KW-0547">Nucleotide-binding</keyword>
<proteinExistence type="inferred from homology"/>
<gene>
    <name evidence="11" type="primary">gntK</name>
    <name evidence="11" type="ORF">PARHAE_01340</name>
</gene>
<evidence type="ECO:0000256" key="6">
    <source>
        <dbReference type="ARBA" id="ARBA00022777"/>
    </source>
</evidence>
<evidence type="ECO:0000256" key="1">
    <source>
        <dbReference type="ARBA" id="ARBA00004761"/>
    </source>
</evidence>
<evidence type="ECO:0000256" key="10">
    <source>
        <dbReference type="RuleBase" id="RU363066"/>
    </source>
</evidence>
<evidence type="ECO:0000256" key="8">
    <source>
        <dbReference type="ARBA" id="ARBA00023064"/>
    </source>
</evidence>
<keyword evidence="7 10" id="KW-0067">ATP-binding</keyword>